<proteinExistence type="inferred from homology"/>
<dbReference type="InterPro" id="IPR003660">
    <property type="entry name" value="HAMP_dom"/>
</dbReference>
<keyword evidence="13" id="KW-1185">Reference proteome</keyword>
<dbReference type="PANTHER" id="PTHR32089:SF112">
    <property type="entry name" value="LYSOZYME-LIKE PROTEIN-RELATED"/>
    <property type="match status" value="1"/>
</dbReference>
<evidence type="ECO:0000256" key="7">
    <source>
        <dbReference type="ARBA" id="ARBA00029447"/>
    </source>
</evidence>
<dbReference type="SUPFAM" id="SSF58104">
    <property type="entry name" value="Methyl-accepting chemotaxis protein (MCP) signaling domain"/>
    <property type="match status" value="1"/>
</dbReference>
<evidence type="ECO:0000256" key="6">
    <source>
        <dbReference type="ARBA" id="ARBA00023224"/>
    </source>
</evidence>
<dbReference type="Gene3D" id="1.10.287.950">
    <property type="entry name" value="Methyl-accepting chemotaxis protein"/>
    <property type="match status" value="1"/>
</dbReference>
<organism evidence="12 13">
    <name type="scientific">Paenibacillus planticolens</name>
    <dbReference type="NCBI Taxonomy" id="2654976"/>
    <lineage>
        <taxon>Bacteria</taxon>
        <taxon>Bacillati</taxon>
        <taxon>Bacillota</taxon>
        <taxon>Bacilli</taxon>
        <taxon>Bacillales</taxon>
        <taxon>Paenibacillaceae</taxon>
        <taxon>Paenibacillus</taxon>
    </lineage>
</organism>
<keyword evidence="2" id="KW-1003">Cell membrane</keyword>
<evidence type="ECO:0000259" key="11">
    <source>
        <dbReference type="PROSITE" id="PS50885"/>
    </source>
</evidence>
<sequence>MKKQKATRFRGTVDKMGGYGMNLDRFNTLSFRLILSLVISMMLSASITGYQTYLFAKHQVESNKEELMNLAETAAAILDNLDRAVKEFGLPLQKAQEMAKDTLAGKIVKLSDEGVPIRDYKSSHFLFKESGYVFALDSQQNSVMHPLGKEGVNLSDVVMDGKYIMQDLVKVSKNEKAEERFYVYNWMNSGESQPREKMAYVTRFEPWDWSICIGAYTEEFYDGTRAMVVRNVSTLLIVSVICAMFPIWVSRKDVKLISRIRSNMVRVAKGDLNGQPIATSSSSDIGKLAADVDRAIASIRDLIRNTKEIVLALSGSSSVISDSATANANASDLIASSTNSLNQKSKDTITSLSETVKAVSEIAVGINKIAENAGSVSDSSNSVVNNAAKGNQQITDLKAHIGTVEAGNVDFLAALDTLRNRYKQIDLIIKTIATISSQTNLLSLNASIEAARAGESGRGFAVVAAEIKTLADQTKRSAHEIETIISLISGDIDTTSSIAAQNTEGIDHCVAQTDKVSVVFGRITAEIERISAQLIDLSEVAEHISANAEEISATNETMLEIAQGFAAGTSDVLTRANDQVATTAKIQQEVNTLGKITEDLTANVNNFS</sequence>
<reference evidence="12 13" key="1">
    <citation type="submission" date="2019-10" db="EMBL/GenBank/DDBJ databases">
        <title>Description of Paenibacillus pedi sp. nov.</title>
        <authorList>
            <person name="Carlier A."/>
            <person name="Qi S."/>
        </authorList>
    </citation>
    <scope>NUCLEOTIDE SEQUENCE [LARGE SCALE GENOMIC DNA]</scope>
    <source>
        <strain evidence="12 13">LMG 31457</strain>
    </source>
</reference>
<feature type="domain" description="HAMP" evidence="11">
    <location>
        <begin position="251"/>
        <end position="304"/>
    </location>
</feature>
<evidence type="ECO:0000256" key="9">
    <source>
        <dbReference type="SAM" id="Phobius"/>
    </source>
</evidence>
<dbReference type="Pfam" id="PF17200">
    <property type="entry name" value="sCache_2"/>
    <property type="match status" value="1"/>
</dbReference>
<evidence type="ECO:0000259" key="10">
    <source>
        <dbReference type="PROSITE" id="PS50111"/>
    </source>
</evidence>
<dbReference type="InterPro" id="IPR033480">
    <property type="entry name" value="sCache_2"/>
</dbReference>
<gene>
    <name evidence="12" type="ORF">GC097_17220</name>
</gene>
<comment type="subcellular location">
    <subcellularLocation>
        <location evidence="1">Cell membrane</location>
        <topology evidence="1">Multi-pass membrane protein</topology>
    </subcellularLocation>
</comment>
<evidence type="ECO:0000256" key="2">
    <source>
        <dbReference type="ARBA" id="ARBA00022475"/>
    </source>
</evidence>
<keyword evidence="6 8" id="KW-0807">Transducer</keyword>
<dbReference type="Proteomes" id="UP000618579">
    <property type="component" value="Unassembled WGS sequence"/>
</dbReference>
<evidence type="ECO:0000313" key="13">
    <source>
        <dbReference type="Proteomes" id="UP000618579"/>
    </source>
</evidence>
<evidence type="ECO:0000256" key="1">
    <source>
        <dbReference type="ARBA" id="ARBA00004651"/>
    </source>
</evidence>
<evidence type="ECO:0000256" key="5">
    <source>
        <dbReference type="ARBA" id="ARBA00023136"/>
    </source>
</evidence>
<dbReference type="SMART" id="SM00283">
    <property type="entry name" value="MA"/>
    <property type="match status" value="1"/>
</dbReference>
<evidence type="ECO:0000256" key="8">
    <source>
        <dbReference type="PROSITE-ProRule" id="PRU00284"/>
    </source>
</evidence>
<dbReference type="InterPro" id="IPR004089">
    <property type="entry name" value="MCPsignal_dom"/>
</dbReference>
<dbReference type="PROSITE" id="PS50111">
    <property type="entry name" value="CHEMOTAXIS_TRANSDUC_2"/>
    <property type="match status" value="1"/>
</dbReference>
<feature type="domain" description="Methyl-accepting transducer" evidence="10">
    <location>
        <begin position="323"/>
        <end position="559"/>
    </location>
</feature>
<keyword evidence="3 9" id="KW-0812">Transmembrane</keyword>
<evidence type="ECO:0000256" key="3">
    <source>
        <dbReference type="ARBA" id="ARBA00022692"/>
    </source>
</evidence>
<dbReference type="SMART" id="SM01049">
    <property type="entry name" value="Cache_2"/>
    <property type="match status" value="1"/>
</dbReference>
<dbReference type="PROSITE" id="PS50885">
    <property type="entry name" value="HAMP"/>
    <property type="match status" value="1"/>
</dbReference>
<feature type="transmembrane region" description="Helical" evidence="9">
    <location>
        <begin position="29"/>
        <end position="50"/>
    </location>
</feature>
<dbReference type="Pfam" id="PF00015">
    <property type="entry name" value="MCPsignal"/>
    <property type="match status" value="1"/>
</dbReference>
<dbReference type="EMBL" id="WHNZ01000039">
    <property type="protein sequence ID" value="NOV01760.1"/>
    <property type="molecule type" value="Genomic_DNA"/>
</dbReference>
<evidence type="ECO:0000256" key="4">
    <source>
        <dbReference type="ARBA" id="ARBA00022989"/>
    </source>
</evidence>
<dbReference type="Gene3D" id="3.30.450.20">
    <property type="entry name" value="PAS domain"/>
    <property type="match status" value="1"/>
</dbReference>
<evidence type="ECO:0008006" key="14">
    <source>
        <dbReference type="Google" id="ProtNLM"/>
    </source>
</evidence>
<name>A0ABX1ZRS6_9BACL</name>
<protein>
    <recommendedName>
        <fullName evidence="14">Methyl-accepting chemotaxis protein</fullName>
    </recommendedName>
</protein>
<comment type="caution">
    <text evidence="12">The sequence shown here is derived from an EMBL/GenBank/DDBJ whole genome shotgun (WGS) entry which is preliminary data.</text>
</comment>
<keyword evidence="5 9" id="KW-0472">Membrane</keyword>
<dbReference type="Gene3D" id="6.10.340.10">
    <property type="match status" value="1"/>
</dbReference>
<keyword evidence="4 9" id="KW-1133">Transmembrane helix</keyword>
<evidence type="ECO:0000313" key="12">
    <source>
        <dbReference type="EMBL" id="NOV01760.1"/>
    </source>
</evidence>
<comment type="similarity">
    <text evidence="7">Belongs to the methyl-accepting chemotaxis (MCP) protein family.</text>
</comment>
<dbReference type="PANTHER" id="PTHR32089">
    <property type="entry name" value="METHYL-ACCEPTING CHEMOTAXIS PROTEIN MCPB"/>
    <property type="match status" value="1"/>
</dbReference>
<accession>A0ABX1ZRS6</accession>